<dbReference type="SMART" id="SM00369">
    <property type="entry name" value="LRR_TYP"/>
    <property type="match status" value="4"/>
</dbReference>
<feature type="region of interest" description="Disordered" evidence="3">
    <location>
        <begin position="242"/>
        <end position="262"/>
    </location>
</feature>
<dbReference type="Pfam" id="PF23598">
    <property type="entry name" value="LRR_14"/>
    <property type="match status" value="1"/>
</dbReference>
<dbReference type="InterPro" id="IPR032675">
    <property type="entry name" value="LRR_dom_sf"/>
</dbReference>
<name>A0A5N5T9A8_9CRUS</name>
<dbReference type="PANTHER" id="PTHR10947">
    <property type="entry name" value="PHENYLALANYL-TRNA SYNTHETASE BETA CHAIN AND LEUCINE-RICH REPEAT-CONTAINING PROTEIN 47"/>
    <property type="match status" value="1"/>
</dbReference>
<evidence type="ECO:0000259" key="4">
    <source>
        <dbReference type="SMART" id="SM00873"/>
    </source>
</evidence>
<dbReference type="PROSITE" id="PS51450">
    <property type="entry name" value="LRR"/>
    <property type="match status" value="2"/>
</dbReference>
<comment type="caution">
    <text evidence="5">The sequence shown here is derived from an EMBL/GenBank/DDBJ whole genome shotgun (WGS) entry which is preliminary data.</text>
</comment>
<evidence type="ECO:0000256" key="3">
    <source>
        <dbReference type="SAM" id="MobiDB-lite"/>
    </source>
</evidence>
<evidence type="ECO:0000313" key="5">
    <source>
        <dbReference type="EMBL" id="KAB7501600.1"/>
    </source>
</evidence>
<protein>
    <submittedName>
        <fullName evidence="5">Leucine-rich repeat-containing protein 47</fullName>
    </submittedName>
</protein>
<dbReference type="Gene3D" id="3.80.10.10">
    <property type="entry name" value="Ribonuclease Inhibitor"/>
    <property type="match status" value="2"/>
</dbReference>
<dbReference type="GO" id="GO:0006432">
    <property type="term" value="P:phenylalanyl-tRNA aminoacylation"/>
    <property type="evidence" value="ECO:0007669"/>
    <property type="project" value="InterPro"/>
</dbReference>
<dbReference type="GO" id="GO:0004826">
    <property type="term" value="F:phenylalanine-tRNA ligase activity"/>
    <property type="evidence" value="ECO:0007669"/>
    <property type="project" value="InterPro"/>
</dbReference>
<dbReference type="Pfam" id="PF12799">
    <property type="entry name" value="LRR_4"/>
    <property type="match status" value="1"/>
</dbReference>
<keyword evidence="6" id="KW-1185">Reference proteome</keyword>
<feature type="domain" description="B3/B4 tRNA-binding" evidence="4">
    <location>
        <begin position="291"/>
        <end position="467"/>
    </location>
</feature>
<dbReference type="InterPro" id="IPR025875">
    <property type="entry name" value="Leu-rich_rpt_4"/>
</dbReference>
<dbReference type="InterPro" id="IPR055414">
    <property type="entry name" value="LRR_R13L4/SHOC2-like"/>
</dbReference>
<evidence type="ECO:0000313" key="6">
    <source>
        <dbReference type="Proteomes" id="UP000326759"/>
    </source>
</evidence>
<dbReference type="GO" id="GO:0003723">
    <property type="term" value="F:RNA binding"/>
    <property type="evidence" value="ECO:0007669"/>
    <property type="project" value="InterPro"/>
</dbReference>
<dbReference type="OrthoDB" id="67933at2759"/>
<dbReference type="SMART" id="SM00873">
    <property type="entry name" value="B3_4"/>
    <property type="match status" value="1"/>
</dbReference>
<reference evidence="5 6" key="1">
    <citation type="journal article" date="2019" name="PLoS Biol.">
        <title>Sex chromosomes control vertical transmission of feminizing Wolbachia symbionts in an isopod.</title>
        <authorList>
            <person name="Becking T."/>
            <person name="Chebbi M.A."/>
            <person name="Giraud I."/>
            <person name="Moumen B."/>
            <person name="Laverre T."/>
            <person name="Caubet Y."/>
            <person name="Peccoud J."/>
            <person name="Gilbert C."/>
            <person name="Cordaux R."/>
        </authorList>
    </citation>
    <scope>NUCLEOTIDE SEQUENCE [LARGE SCALE GENOMIC DNA]</scope>
    <source>
        <strain evidence="5">ANa2</strain>
        <tissue evidence="5">Whole body excluding digestive tract and cuticle</tissue>
    </source>
</reference>
<dbReference type="InterPro" id="IPR001611">
    <property type="entry name" value="Leu-rich_rpt"/>
</dbReference>
<dbReference type="PANTHER" id="PTHR10947:SF3">
    <property type="entry name" value="LEUCINE-RICH REPEAT-CONTAINING PROTEIN 47"/>
    <property type="match status" value="1"/>
</dbReference>
<dbReference type="Gene3D" id="3.50.40.10">
    <property type="entry name" value="Phenylalanyl-trna Synthetase, Chain B, domain 3"/>
    <property type="match status" value="1"/>
</dbReference>
<dbReference type="SUPFAM" id="SSF52058">
    <property type="entry name" value="L domain-like"/>
    <property type="match status" value="1"/>
</dbReference>
<evidence type="ECO:0000256" key="1">
    <source>
        <dbReference type="ARBA" id="ARBA00022614"/>
    </source>
</evidence>
<keyword evidence="2" id="KW-0677">Repeat</keyword>
<evidence type="ECO:0000256" key="2">
    <source>
        <dbReference type="ARBA" id="ARBA00022737"/>
    </source>
</evidence>
<feature type="compositionally biased region" description="Basic and acidic residues" evidence="3">
    <location>
        <begin position="245"/>
        <end position="261"/>
    </location>
</feature>
<dbReference type="InterPro" id="IPR005146">
    <property type="entry name" value="B3/B4_tRNA-bd"/>
</dbReference>
<dbReference type="InterPro" id="IPR003591">
    <property type="entry name" value="Leu-rich_rpt_typical-subtyp"/>
</dbReference>
<dbReference type="EMBL" id="SEYY01010128">
    <property type="protein sequence ID" value="KAB7501600.1"/>
    <property type="molecule type" value="Genomic_DNA"/>
</dbReference>
<sequence>MWPQVHEAKEENRHELLIGGKELNKNLSASNGILDPNIFSLSQLNFLRLASSNLDNIPEDIENLKNLTSLELQCNCLSSLPKSIGSLSKLKLLDVSDNKLESFPVEMNNLSMLTTINARNNMLNEVISFESAVHLSVIDLRMNKLKTVSNLFLDCRKSLTELLASGNEIDEISEDIKVLINLRVLNLSDNLIKEVPSGILNCSKLKELNLKGNPLSDRRFKKLVESDRGFIKQVLDYLKQHSNSKKSDSGKNKKTVDKPESPEIEDLCDRLNVLSPKENLIIKVSEDIKDVRGYLVCCVIRNLDLNGVKLKTFLSIQTKLHEGICEKRISATIATHDLGKINSPLHYCLREPEKILIQPLNKTEKVSAKEFYNGLKSEADAMRKQLKRNTTSGLHKYLSLVEGLEKWPVLTDSKGTVISFPPITNSYDTRIENNTSDVLVEVTSGTSMKKCKEVLEALVLAILSSDLAREKTENGKKILYVEQVRVLNEDENLRVVYPSRTDLIFDDKTKVLVVRH</sequence>
<dbReference type="InterPro" id="IPR045060">
    <property type="entry name" value="Phe-tRNA-ligase_IIc_bsu"/>
</dbReference>
<dbReference type="AlphaFoldDB" id="A0A5N5T9A8"/>
<keyword evidence="1" id="KW-0433">Leucine-rich repeat</keyword>
<accession>A0A5N5T9A8</accession>
<organism evidence="5 6">
    <name type="scientific">Armadillidium nasatum</name>
    <dbReference type="NCBI Taxonomy" id="96803"/>
    <lineage>
        <taxon>Eukaryota</taxon>
        <taxon>Metazoa</taxon>
        <taxon>Ecdysozoa</taxon>
        <taxon>Arthropoda</taxon>
        <taxon>Crustacea</taxon>
        <taxon>Multicrustacea</taxon>
        <taxon>Malacostraca</taxon>
        <taxon>Eumalacostraca</taxon>
        <taxon>Peracarida</taxon>
        <taxon>Isopoda</taxon>
        <taxon>Oniscidea</taxon>
        <taxon>Crinocheta</taxon>
        <taxon>Armadillidiidae</taxon>
        <taxon>Armadillidium</taxon>
    </lineage>
</organism>
<dbReference type="InterPro" id="IPR020825">
    <property type="entry name" value="Phe-tRNA_synthase-like_B3/B4"/>
</dbReference>
<proteinExistence type="predicted"/>
<dbReference type="Proteomes" id="UP000326759">
    <property type="component" value="Unassembled WGS sequence"/>
</dbReference>
<gene>
    <name evidence="5" type="primary">Lrrc47</name>
    <name evidence="5" type="ORF">Anas_09893</name>
</gene>